<evidence type="ECO:0000256" key="1">
    <source>
        <dbReference type="ARBA" id="ARBA00010923"/>
    </source>
</evidence>
<accession>A0A4Y6RI29</accession>
<reference evidence="5 6" key="1">
    <citation type="submission" date="2019-06" db="EMBL/GenBank/DDBJ databases">
        <title>Complete genome sequence of Janthinobacterium sp. SNU WT3 isolated from diseased rainbow trout.</title>
        <authorList>
            <person name="Oh W.T."/>
            <person name="Park S.C."/>
        </authorList>
    </citation>
    <scope>NUCLEOTIDE SEQUENCE [LARGE SCALE GENOMIC DNA]</scope>
    <source>
        <strain evidence="5 6">SNU WT3</strain>
    </source>
</reference>
<dbReference type="GO" id="GO:0003677">
    <property type="term" value="F:DNA binding"/>
    <property type="evidence" value="ECO:0007669"/>
    <property type="project" value="UniProtKB-KW"/>
</dbReference>
<name>A0A4Y6RI29_9BURK</name>
<feature type="domain" description="Type I restriction modification DNA specificity" evidence="4">
    <location>
        <begin position="235"/>
        <end position="402"/>
    </location>
</feature>
<dbReference type="CDD" id="cd17267">
    <property type="entry name" value="RMtype1_S_EcoAO83I-TRD1-CR1_like"/>
    <property type="match status" value="1"/>
</dbReference>
<dbReference type="InterPro" id="IPR000055">
    <property type="entry name" value="Restrct_endonuc_typeI_TRD"/>
</dbReference>
<dbReference type="KEGG" id="jas:FJQ89_17105"/>
<dbReference type="EMBL" id="CP041185">
    <property type="protein sequence ID" value="QDG71935.1"/>
    <property type="molecule type" value="Genomic_DNA"/>
</dbReference>
<dbReference type="REBASE" id="333772">
    <property type="entry name" value="S.JspWT3II"/>
</dbReference>
<dbReference type="Pfam" id="PF01420">
    <property type="entry name" value="Methylase_S"/>
    <property type="match status" value="2"/>
</dbReference>
<keyword evidence="3" id="KW-0238">DNA-binding</keyword>
<dbReference type="Gene3D" id="3.90.220.20">
    <property type="entry name" value="DNA methylase specificity domains"/>
    <property type="match status" value="2"/>
</dbReference>
<dbReference type="AlphaFoldDB" id="A0A4Y6RI29"/>
<comment type="similarity">
    <text evidence="1">Belongs to the type-I restriction system S methylase family.</text>
</comment>
<feature type="domain" description="Type I restriction modification DNA specificity" evidence="4">
    <location>
        <begin position="5"/>
        <end position="154"/>
    </location>
</feature>
<organism evidence="5 6">
    <name type="scientific">Janthinobacterium tructae</name>
    <dbReference type="NCBI Taxonomy" id="2590869"/>
    <lineage>
        <taxon>Bacteria</taxon>
        <taxon>Pseudomonadati</taxon>
        <taxon>Pseudomonadota</taxon>
        <taxon>Betaproteobacteria</taxon>
        <taxon>Burkholderiales</taxon>
        <taxon>Oxalobacteraceae</taxon>
        <taxon>Janthinobacterium</taxon>
    </lineage>
</organism>
<dbReference type="GO" id="GO:0009307">
    <property type="term" value="P:DNA restriction-modification system"/>
    <property type="evidence" value="ECO:0007669"/>
    <property type="project" value="UniProtKB-KW"/>
</dbReference>
<evidence type="ECO:0000313" key="6">
    <source>
        <dbReference type="Proteomes" id="UP000316665"/>
    </source>
</evidence>
<protein>
    <recommendedName>
        <fullName evidence="4">Type I restriction modification DNA specificity domain-containing protein</fullName>
    </recommendedName>
</protein>
<evidence type="ECO:0000256" key="3">
    <source>
        <dbReference type="ARBA" id="ARBA00023125"/>
    </source>
</evidence>
<keyword evidence="2" id="KW-0680">Restriction system</keyword>
<sequence length="462" mass="51523">MSGLPKGWACTTLGEVIELKYGKALPDRVRSGAGFPVFGSNGIVGYHKPALTTGETIIVGRKGSVGEVNFSKIPCSPIDTTYFVDKFPSKNPRYWYFKLRQLNLGKLNKSTAIPGFNRGDAYGLMIMMPPVAEQKRIADKLDTMLAQIDTCRKRLTSAQSTLERFRQSVLVSAISGNLTCDWRIKYPQTPVDVNSVVEELFFDRITAGNFGKIDHRTYKITKEEENVVITNNCAWPMVRIGSICACIVPNRNKPKSFSGNFHWLLTQHFDDNKIFINYENVKNGLTEDEVREFSAKIIPVNGVVMTCIGRLGLSAVLDEAAVINQQLHAFLPNKYVLPEFLAYAIRANKKYYDENSTSTTVSYLNKTACNSLPIPLPKIDEQRELIRRVETLFAFADRLEARLATACTAVDRLTPALLAKAFRGELVPQDPADEPASELLARLATSRAAETAKPRRARTAKD</sequence>
<dbReference type="Proteomes" id="UP000316665">
    <property type="component" value="Chromosome"/>
</dbReference>
<dbReference type="OrthoDB" id="5298944at2"/>
<evidence type="ECO:0000313" key="5">
    <source>
        <dbReference type="EMBL" id="QDG71935.1"/>
    </source>
</evidence>
<evidence type="ECO:0000256" key="2">
    <source>
        <dbReference type="ARBA" id="ARBA00022747"/>
    </source>
</evidence>
<keyword evidence="6" id="KW-1185">Reference proteome</keyword>
<dbReference type="PANTHER" id="PTHR43140:SF1">
    <property type="entry name" value="TYPE I RESTRICTION ENZYME ECOKI SPECIFICITY SUBUNIT"/>
    <property type="match status" value="1"/>
</dbReference>
<dbReference type="RefSeq" id="WP_141171031.1">
    <property type="nucleotide sequence ID" value="NZ_CP041185.1"/>
</dbReference>
<dbReference type="SUPFAM" id="SSF116734">
    <property type="entry name" value="DNA methylase specificity domain"/>
    <property type="match status" value="2"/>
</dbReference>
<proteinExistence type="inferred from homology"/>
<dbReference type="InterPro" id="IPR051212">
    <property type="entry name" value="Type-I_RE_S_subunit"/>
</dbReference>
<gene>
    <name evidence="5" type="ORF">FJQ89_17105</name>
</gene>
<dbReference type="PANTHER" id="PTHR43140">
    <property type="entry name" value="TYPE-1 RESTRICTION ENZYME ECOKI SPECIFICITY PROTEIN"/>
    <property type="match status" value="1"/>
</dbReference>
<dbReference type="InterPro" id="IPR044946">
    <property type="entry name" value="Restrct_endonuc_typeI_TRD_sf"/>
</dbReference>
<evidence type="ECO:0000259" key="4">
    <source>
        <dbReference type="Pfam" id="PF01420"/>
    </source>
</evidence>